<accession>A0A172YDC3</accession>
<dbReference type="Proteomes" id="UP000077875">
    <property type="component" value="Chromosome"/>
</dbReference>
<dbReference type="InterPro" id="IPR043733">
    <property type="entry name" value="DUF5677"/>
</dbReference>
<name>A0A172YDC3_9GAMM</name>
<organism evidence="1 2">
    <name type="scientific">Halotalea alkalilenta</name>
    <dbReference type="NCBI Taxonomy" id="376489"/>
    <lineage>
        <taxon>Bacteria</taxon>
        <taxon>Pseudomonadati</taxon>
        <taxon>Pseudomonadota</taxon>
        <taxon>Gammaproteobacteria</taxon>
        <taxon>Oceanospirillales</taxon>
        <taxon>Halomonadaceae</taxon>
        <taxon>Halotalea</taxon>
    </lineage>
</organism>
<dbReference type="EMBL" id="CP015243">
    <property type="protein sequence ID" value="ANF57237.1"/>
    <property type="molecule type" value="Genomic_DNA"/>
</dbReference>
<dbReference type="Pfam" id="PF18928">
    <property type="entry name" value="DUF5677"/>
    <property type="match status" value="1"/>
</dbReference>
<protein>
    <submittedName>
        <fullName evidence="1">Uncharacterized protein</fullName>
    </submittedName>
</protein>
<proteinExistence type="predicted"/>
<keyword evidence="2" id="KW-1185">Reference proteome</keyword>
<reference evidence="1 2" key="1">
    <citation type="submission" date="2016-04" db="EMBL/GenBank/DDBJ databases">
        <title>Complete Genome Sequence of Halotalea alkalilenta IHB B 13600.</title>
        <authorList>
            <person name="Swarnkar M.K."/>
            <person name="Sharma A."/>
            <person name="Kaushal K."/>
            <person name="Soni R."/>
            <person name="Rana S."/>
            <person name="Singh A.K."/>
            <person name="Gulati A."/>
        </authorList>
    </citation>
    <scope>NUCLEOTIDE SEQUENCE [LARGE SCALE GENOMIC DNA]</scope>
    <source>
        <strain evidence="1 2">IHB B 13600</strain>
    </source>
</reference>
<dbReference type="AlphaFoldDB" id="A0A172YDC3"/>
<evidence type="ECO:0000313" key="1">
    <source>
        <dbReference type="EMBL" id="ANF57237.1"/>
    </source>
</evidence>
<dbReference type="RefSeq" id="WP_064122193.1">
    <property type="nucleotide sequence ID" value="NZ_CP015243.1"/>
</dbReference>
<sequence>MRDLLPMMAPVGTYEGWEWEERDTIGKLLSASARSTESALLLMAYGQLWDAEVLIRSVFESTLKFTYLVQSHDTFKDRHREFADEQPEIIALQDDRKARQLLGAIKNPKADSWRPIRDMVLPDEKREELASRYPKTYRRQMDMKWGYGGMLNSLSNSADTLFANFTGLSYGYSVASHIHHADFVGISVPLDRDRRSPERRDAIHLAHLARLISDCFACFQIRLFSGYRFVDGDASTVEYAISRINNLFTEFESAQEDWIDMEYGDRK</sequence>
<evidence type="ECO:0000313" key="2">
    <source>
        <dbReference type="Proteomes" id="UP000077875"/>
    </source>
</evidence>
<dbReference type="KEGG" id="haa:A5892_06970"/>
<gene>
    <name evidence="1" type="ORF">A5892_06970</name>
</gene>